<evidence type="ECO:0000256" key="4">
    <source>
        <dbReference type="ARBA" id="ARBA00022741"/>
    </source>
</evidence>
<name>A0A7C3RXP8_DICTH</name>
<dbReference type="PANTHER" id="PTHR42711">
    <property type="entry name" value="ABC TRANSPORTER ATP-BINDING PROTEIN"/>
    <property type="match status" value="1"/>
</dbReference>
<evidence type="ECO:0000259" key="6">
    <source>
        <dbReference type="PROSITE" id="PS50893"/>
    </source>
</evidence>
<feature type="domain" description="ABC transporter" evidence="6">
    <location>
        <begin position="6"/>
        <end position="239"/>
    </location>
</feature>
<keyword evidence="2" id="KW-0813">Transport</keyword>
<dbReference type="InterPro" id="IPR017871">
    <property type="entry name" value="ABC_transporter-like_CS"/>
</dbReference>
<sequence length="311" mass="35521">MHNYVVYCEGLTKKYKSKNSEVLALSRVSFHIKEGEIFGYIGPNGAGKTTTVKILLGLLNYEGVAKLFGTEVVDLGKQKGKIGFMLEERGLYDWFTGYDMLEFYALLYDIPKCIRIKRIKEVLELVGLSDRAKDKINTYSLGMRQRLCFARALLNDPYVLILDEPTLGLDVDYQKLIKSYIKDLAKEKGVTIFITSHNLYDISQLCDKIAIINKGKIVAYGSYEEMQDIFGKKEVLVRIDKRLNEVERDLKNLDFIVDLKESNGGIRISISNKEKIPILINFLTEKGIKIFGIEEVKTPLEDIYLALTKEE</sequence>
<dbReference type="Gene3D" id="3.40.50.300">
    <property type="entry name" value="P-loop containing nucleotide triphosphate hydrolases"/>
    <property type="match status" value="1"/>
</dbReference>
<dbReference type="EMBL" id="DTIN01000042">
    <property type="protein sequence ID" value="HFX14305.1"/>
    <property type="molecule type" value="Genomic_DNA"/>
</dbReference>
<proteinExistence type="inferred from homology"/>
<accession>A0A7C3RXP8</accession>
<dbReference type="PANTHER" id="PTHR42711:SF5">
    <property type="entry name" value="ABC TRANSPORTER ATP-BINDING PROTEIN NATA"/>
    <property type="match status" value="1"/>
</dbReference>
<keyword evidence="5 7" id="KW-0067">ATP-binding</keyword>
<evidence type="ECO:0000256" key="5">
    <source>
        <dbReference type="ARBA" id="ARBA00022840"/>
    </source>
</evidence>
<dbReference type="PROSITE" id="PS00211">
    <property type="entry name" value="ABC_TRANSPORTER_1"/>
    <property type="match status" value="1"/>
</dbReference>
<organism evidence="7">
    <name type="scientific">Dictyoglomus thermophilum</name>
    <dbReference type="NCBI Taxonomy" id="14"/>
    <lineage>
        <taxon>Bacteria</taxon>
        <taxon>Pseudomonadati</taxon>
        <taxon>Dictyoglomota</taxon>
        <taxon>Dictyoglomia</taxon>
        <taxon>Dictyoglomales</taxon>
        <taxon>Dictyoglomaceae</taxon>
        <taxon>Dictyoglomus</taxon>
    </lineage>
</organism>
<dbReference type="InterPro" id="IPR003593">
    <property type="entry name" value="AAA+_ATPase"/>
</dbReference>
<dbReference type="SUPFAM" id="SSF52540">
    <property type="entry name" value="P-loop containing nucleoside triphosphate hydrolases"/>
    <property type="match status" value="1"/>
</dbReference>
<gene>
    <name evidence="7" type="ORF">ENW00_09240</name>
</gene>
<comment type="caution">
    <text evidence="7">The sequence shown here is derived from an EMBL/GenBank/DDBJ whole genome shotgun (WGS) entry which is preliminary data.</text>
</comment>
<dbReference type="Pfam" id="PF00005">
    <property type="entry name" value="ABC_tran"/>
    <property type="match status" value="1"/>
</dbReference>
<protein>
    <submittedName>
        <fullName evidence="7">ABC transporter ATP-binding protein</fullName>
    </submittedName>
</protein>
<dbReference type="AlphaFoldDB" id="A0A7C3RXP8"/>
<keyword evidence="4" id="KW-0547">Nucleotide-binding</keyword>
<dbReference type="GO" id="GO:0016887">
    <property type="term" value="F:ATP hydrolysis activity"/>
    <property type="evidence" value="ECO:0007669"/>
    <property type="project" value="InterPro"/>
</dbReference>
<evidence type="ECO:0000256" key="1">
    <source>
        <dbReference type="ARBA" id="ARBA00005417"/>
    </source>
</evidence>
<reference evidence="7" key="1">
    <citation type="journal article" date="2020" name="mSystems">
        <title>Genome- and Community-Level Interaction Insights into Carbon Utilization and Element Cycling Functions of Hydrothermarchaeota in Hydrothermal Sediment.</title>
        <authorList>
            <person name="Zhou Z."/>
            <person name="Liu Y."/>
            <person name="Xu W."/>
            <person name="Pan J."/>
            <person name="Luo Z.H."/>
            <person name="Li M."/>
        </authorList>
    </citation>
    <scope>NUCLEOTIDE SEQUENCE [LARGE SCALE GENOMIC DNA]</scope>
    <source>
        <strain evidence="7">SpSt-81</strain>
    </source>
</reference>
<dbReference type="PROSITE" id="PS50893">
    <property type="entry name" value="ABC_TRANSPORTER_2"/>
    <property type="match status" value="1"/>
</dbReference>
<dbReference type="InterPro" id="IPR027417">
    <property type="entry name" value="P-loop_NTPase"/>
</dbReference>
<dbReference type="InterPro" id="IPR003439">
    <property type="entry name" value="ABC_transporter-like_ATP-bd"/>
</dbReference>
<dbReference type="InterPro" id="IPR050763">
    <property type="entry name" value="ABC_transporter_ATP-binding"/>
</dbReference>
<comment type="similarity">
    <text evidence="1">Belongs to the ABC transporter superfamily.</text>
</comment>
<evidence type="ECO:0000313" key="7">
    <source>
        <dbReference type="EMBL" id="HFX14305.1"/>
    </source>
</evidence>
<keyword evidence="3" id="KW-0536">Nodulation</keyword>
<dbReference type="SMART" id="SM00382">
    <property type="entry name" value="AAA"/>
    <property type="match status" value="1"/>
</dbReference>
<dbReference type="GO" id="GO:0005524">
    <property type="term" value="F:ATP binding"/>
    <property type="evidence" value="ECO:0007669"/>
    <property type="project" value="UniProtKB-KW"/>
</dbReference>
<evidence type="ECO:0000256" key="2">
    <source>
        <dbReference type="ARBA" id="ARBA00022448"/>
    </source>
</evidence>
<evidence type="ECO:0000256" key="3">
    <source>
        <dbReference type="ARBA" id="ARBA00022458"/>
    </source>
</evidence>